<reference evidence="2 3" key="1">
    <citation type="submission" date="2016-01" db="EMBL/GenBank/DDBJ databases">
        <title>Genome sequence of the yeast Holleya sinecauda.</title>
        <authorList>
            <person name="Dietrich F.S."/>
        </authorList>
    </citation>
    <scope>NUCLEOTIDE SEQUENCE [LARGE SCALE GENOMIC DNA]</scope>
    <source>
        <strain evidence="2 3">ATCC 58844</strain>
    </source>
</reference>
<feature type="compositionally biased region" description="Polar residues" evidence="1">
    <location>
        <begin position="165"/>
        <end position="175"/>
    </location>
</feature>
<dbReference type="PANTHER" id="PTHR28122">
    <property type="entry name" value="E3 UBIQUITIN-PROTEIN LIGASE SUBSTRATE RECEPTOR MMS22"/>
    <property type="match status" value="1"/>
</dbReference>
<protein>
    <submittedName>
        <fullName evidence="2">HER222Cp</fullName>
    </submittedName>
</protein>
<name>A0A0X8HU74_9SACH</name>
<dbReference type="OrthoDB" id="4068315at2759"/>
<dbReference type="Proteomes" id="UP000243052">
    <property type="component" value="Chromosome v"/>
</dbReference>
<proteinExistence type="predicted"/>
<evidence type="ECO:0000313" key="2">
    <source>
        <dbReference type="EMBL" id="AMD21500.1"/>
    </source>
</evidence>
<dbReference type="GO" id="GO:0005634">
    <property type="term" value="C:nucleus"/>
    <property type="evidence" value="ECO:0007669"/>
    <property type="project" value="InterPro"/>
</dbReference>
<gene>
    <name evidence="2" type="ORF">AW171_hschr53452</name>
</gene>
<evidence type="ECO:0000313" key="3">
    <source>
        <dbReference type="Proteomes" id="UP000243052"/>
    </source>
</evidence>
<dbReference type="Pfam" id="PF09462">
    <property type="entry name" value="Mus7"/>
    <property type="match status" value="1"/>
</dbReference>
<dbReference type="GO" id="GO:0035361">
    <property type="term" value="C:Cul8-RING ubiquitin ligase complex"/>
    <property type="evidence" value="ECO:0007669"/>
    <property type="project" value="TreeGrafter"/>
</dbReference>
<organism evidence="2 3">
    <name type="scientific">Eremothecium sinecaudum</name>
    <dbReference type="NCBI Taxonomy" id="45286"/>
    <lineage>
        <taxon>Eukaryota</taxon>
        <taxon>Fungi</taxon>
        <taxon>Dikarya</taxon>
        <taxon>Ascomycota</taxon>
        <taxon>Saccharomycotina</taxon>
        <taxon>Saccharomycetes</taxon>
        <taxon>Saccharomycetales</taxon>
        <taxon>Saccharomycetaceae</taxon>
        <taxon>Eremothecium</taxon>
    </lineage>
</organism>
<feature type="region of interest" description="Disordered" evidence="1">
    <location>
        <begin position="98"/>
        <end position="181"/>
    </location>
</feature>
<dbReference type="STRING" id="45286.A0A0X8HU74"/>
<accession>A0A0X8HU74</accession>
<dbReference type="GeneID" id="28724790"/>
<dbReference type="RefSeq" id="XP_017988496.1">
    <property type="nucleotide sequence ID" value="XM_018133007.1"/>
</dbReference>
<feature type="compositionally biased region" description="Acidic residues" evidence="1">
    <location>
        <begin position="136"/>
        <end position="148"/>
    </location>
</feature>
<evidence type="ECO:0000256" key="1">
    <source>
        <dbReference type="SAM" id="MobiDB-lite"/>
    </source>
</evidence>
<dbReference type="GO" id="GO:0031297">
    <property type="term" value="P:replication fork processing"/>
    <property type="evidence" value="ECO:0007669"/>
    <property type="project" value="InterPro"/>
</dbReference>
<sequence length="1440" mass="166611">MDVEESVADSLADDDEYVIWQPDLEFSDVNVNDRKDKVKRSSFGLGDMAPYRSLRKRKAIQKMPYSLDRIRHEQMLQGYDVSNFDALADNLELPVSGHMERKGSNAEPNKSNHAPGLSRSITHKRQPRQRELRGNDEEEEDDEDDDDERVVLPHSRPHERKVLLDSQQYSESSGSDFDDVQDKSQEKIIFRGKVIDFRDGYKGIMPKVAWKKSLSSDDKPSGSSRRENRTIITKRRGVAVRKMVKQANNETHQDMIIPDYDLQEGVVDEDISIETKPAKETHELKQSILKQYFESKYSKSYKYDDLSDEDSSDATDLEYLSNDDVELQRDIFDYAAKDEASGKDYYTIDSDMDENYGHDSDAIESDEGTIDKMLNNSRSKNYKYGNKKRVLNGNRMINKTNKKTTFAKKIRKRSTRKDHLLGNTRKLNCNYKINSVKDGPKNNGQTGNLEAERQKAQEKNKAYNIASQTQRKIGMSAILEPPRSMVLYEKPKLFVPVIEGLADEYKLMKRHIRLNRTEEIMERKTVGELKTVNESQVFSSVLNSKNFDPPLCVKIELPSKTFILSRLDRDVNESLGAIFQYIVEVGVVNEEIVDMSVKISEFLCYMDQPDLYRVIDDFHRKFRAKVNLLKCKAKPIHFYQIAVCQFMYLEISKFSNLSAAKKTSIEQEIIDHIVSFFGLLSRCYNALVGTELNLLYKAYDILRAIIHHLGQLNTLWQRLTRQQYCPQVCHTIVSLFPTHESHWRIVKADHNFASATEWLVFIRNCSSGALKWEFNNELVLQLYEYFKTRKFTDFEEELKKTEYSDEQSNNIFNYSTIFESFLGIIERTPLSVLTLERITPIGTIQTTVSLKQLNNRLNLLLSLAKKAQYSYEKRYDELVMPFFKNTAPKSIDIEVFSSILDGEYKMIDICLQKKLEPVGKLMNYIWKYVLIQNDEIYCSKWEVFLDRLNVLLPQHKTVLNLLLKSMSPVLHQMLATDPSSNLTVKLVGLFVPNLEALGPEWVEAHLFRSLAVPAKSNVTILNQYCSVIQYLAESNVITWWSVLNYNLFDGDSDIMLSYYTNICSMSDDSFFCQVKKTMYTKVIDLLLVRYDHKFRTFLQTLSKRDPLLKLDVESTSSHLQLIKKVIRAFSQASHNDLLVKFVAKVRNAYLQDNKQRDFYYSIVNFLNNNFVDQIRNAHEFKYLKNEFGISNEETEKSIFRDHLLSLQTDTDRCVFVETELIQMLSHKKELSSFIVKLQSALQCSVFENSIKSLTDMIRSHPLRKPRNTLHVNAAYILLHILNGYFVNNCGLVVPDEFYELIKLQLHFSIDSDIYLRDTDLSTTELLLEMEIVNLQRTVVTLSYGFKECPDLVGAYLFSTAYPPLSPPQPNVLNTESILNDNINHFLNVTVKNIVQNVDQNLTIELPSELLAEDDKSVLAQRDALVTTVMNDMLELNSLLV</sequence>
<keyword evidence="3" id="KW-1185">Reference proteome</keyword>
<dbReference type="InterPro" id="IPR019021">
    <property type="entry name" value="Mms22"/>
</dbReference>
<dbReference type="GO" id="GO:0000724">
    <property type="term" value="P:double-strand break repair via homologous recombination"/>
    <property type="evidence" value="ECO:0007669"/>
    <property type="project" value="TreeGrafter"/>
</dbReference>
<dbReference type="PANTHER" id="PTHR28122:SF1">
    <property type="entry name" value="E3 UBIQUITIN-PROTEIN LIGASE SUBSTRATE RECEPTOR MMS22"/>
    <property type="match status" value="1"/>
</dbReference>
<dbReference type="EMBL" id="CP014245">
    <property type="protein sequence ID" value="AMD21500.1"/>
    <property type="molecule type" value="Genomic_DNA"/>
</dbReference>